<protein>
    <submittedName>
        <fullName evidence="1">Uncharacterized protein</fullName>
    </submittedName>
</protein>
<evidence type="ECO:0000313" key="2">
    <source>
        <dbReference type="Proteomes" id="UP001177670"/>
    </source>
</evidence>
<dbReference type="EMBL" id="JAHYIQ010000032">
    <property type="protein sequence ID" value="KAK1120182.1"/>
    <property type="molecule type" value="Genomic_DNA"/>
</dbReference>
<gene>
    <name evidence="1" type="ORF">K0M31_012553</name>
</gene>
<organism evidence="1 2">
    <name type="scientific">Melipona bicolor</name>
    <dbReference type="NCBI Taxonomy" id="60889"/>
    <lineage>
        <taxon>Eukaryota</taxon>
        <taxon>Metazoa</taxon>
        <taxon>Ecdysozoa</taxon>
        <taxon>Arthropoda</taxon>
        <taxon>Hexapoda</taxon>
        <taxon>Insecta</taxon>
        <taxon>Pterygota</taxon>
        <taxon>Neoptera</taxon>
        <taxon>Endopterygota</taxon>
        <taxon>Hymenoptera</taxon>
        <taxon>Apocrita</taxon>
        <taxon>Aculeata</taxon>
        <taxon>Apoidea</taxon>
        <taxon>Anthophila</taxon>
        <taxon>Apidae</taxon>
        <taxon>Melipona</taxon>
    </lineage>
</organism>
<keyword evidence="2" id="KW-1185">Reference proteome</keyword>
<accession>A0AA40KH58</accession>
<dbReference type="AlphaFoldDB" id="A0AA40KH58"/>
<name>A0AA40KH58_9HYME</name>
<comment type="caution">
    <text evidence="1">The sequence shown here is derived from an EMBL/GenBank/DDBJ whole genome shotgun (WGS) entry which is preliminary data.</text>
</comment>
<dbReference type="Proteomes" id="UP001177670">
    <property type="component" value="Unassembled WGS sequence"/>
</dbReference>
<proteinExistence type="predicted"/>
<sequence>MADDGPKCKAEIVVSLTQQSNRAFMIRKTTKITSKEELKQKIRETLGSFDVNALSNSAFSTESHL</sequence>
<reference evidence="1" key="1">
    <citation type="submission" date="2021-10" db="EMBL/GenBank/DDBJ databases">
        <title>Melipona bicolor Genome sequencing and assembly.</title>
        <authorList>
            <person name="Araujo N.S."/>
            <person name="Arias M.C."/>
        </authorList>
    </citation>
    <scope>NUCLEOTIDE SEQUENCE</scope>
    <source>
        <strain evidence="1">USP_2M_L1-L4_2017</strain>
        <tissue evidence="1">Whole body</tissue>
    </source>
</reference>
<evidence type="ECO:0000313" key="1">
    <source>
        <dbReference type="EMBL" id="KAK1120182.1"/>
    </source>
</evidence>